<dbReference type="PROSITE" id="PS50112">
    <property type="entry name" value="PAS"/>
    <property type="match status" value="3"/>
</dbReference>
<dbReference type="InterPro" id="IPR043128">
    <property type="entry name" value="Rev_trsase/Diguanyl_cyclase"/>
</dbReference>
<evidence type="ECO:0000256" key="1">
    <source>
        <dbReference type="SAM" id="Phobius"/>
    </source>
</evidence>
<feature type="domain" description="GGDEF" evidence="4">
    <location>
        <begin position="1013"/>
        <end position="1147"/>
    </location>
</feature>
<dbReference type="SMART" id="SM00065">
    <property type="entry name" value="GAF"/>
    <property type="match status" value="2"/>
</dbReference>
<dbReference type="Proteomes" id="UP000651156">
    <property type="component" value="Unassembled WGS sequence"/>
</dbReference>
<dbReference type="Gene3D" id="3.30.450.20">
    <property type="entry name" value="PAS domain"/>
    <property type="match status" value="3"/>
</dbReference>
<feature type="transmembrane region" description="Helical" evidence="1">
    <location>
        <begin position="200"/>
        <end position="223"/>
    </location>
</feature>
<dbReference type="InterPro" id="IPR000160">
    <property type="entry name" value="GGDEF_dom"/>
</dbReference>
<dbReference type="CDD" id="cd01949">
    <property type="entry name" value="GGDEF"/>
    <property type="match status" value="1"/>
</dbReference>
<dbReference type="Pfam" id="PF13426">
    <property type="entry name" value="PAS_9"/>
    <property type="match status" value="1"/>
</dbReference>
<dbReference type="NCBIfam" id="TIGR00229">
    <property type="entry name" value="sensory_box"/>
    <property type="match status" value="4"/>
</dbReference>
<dbReference type="InterPro" id="IPR000700">
    <property type="entry name" value="PAS-assoc_C"/>
</dbReference>
<comment type="caution">
    <text evidence="5">The sequence shown here is derived from an EMBL/GenBank/DDBJ whole genome shotgun (WGS) entry which is preliminary data.</text>
</comment>
<dbReference type="CDD" id="cd00130">
    <property type="entry name" value="PAS"/>
    <property type="match status" value="3"/>
</dbReference>
<keyword evidence="1" id="KW-1133">Transmembrane helix</keyword>
<name>A0ABR9ULJ1_9CHRO</name>
<dbReference type="Pfam" id="PF08447">
    <property type="entry name" value="PAS_3"/>
    <property type="match status" value="1"/>
</dbReference>
<dbReference type="InterPro" id="IPR052155">
    <property type="entry name" value="Biofilm_reg_signaling"/>
</dbReference>
<dbReference type="Pfam" id="PF00989">
    <property type="entry name" value="PAS"/>
    <property type="match status" value="1"/>
</dbReference>
<dbReference type="PROSITE" id="PS50887">
    <property type="entry name" value="GGDEF"/>
    <property type="match status" value="1"/>
</dbReference>
<dbReference type="Pfam" id="PF01590">
    <property type="entry name" value="GAF"/>
    <property type="match status" value="2"/>
</dbReference>
<dbReference type="InterPro" id="IPR029787">
    <property type="entry name" value="Nucleotide_cyclase"/>
</dbReference>
<dbReference type="Gene3D" id="3.30.70.270">
    <property type="match status" value="1"/>
</dbReference>
<dbReference type="InterPro" id="IPR007891">
    <property type="entry name" value="CHASE3"/>
</dbReference>
<dbReference type="RefSeq" id="WP_193930301.1">
    <property type="nucleotide sequence ID" value="NZ_CAWPMZ010000072.1"/>
</dbReference>
<accession>A0ABR9ULJ1</accession>
<dbReference type="Pfam" id="PF00990">
    <property type="entry name" value="GGDEF"/>
    <property type="match status" value="1"/>
</dbReference>
<dbReference type="NCBIfam" id="TIGR00254">
    <property type="entry name" value="GGDEF"/>
    <property type="match status" value="1"/>
</dbReference>
<keyword evidence="6" id="KW-1185">Reference proteome</keyword>
<dbReference type="PANTHER" id="PTHR44757:SF2">
    <property type="entry name" value="BIOFILM ARCHITECTURE MAINTENANCE PROTEIN MBAA"/>
    <property type="match status" value="1"/>
</dbReference>
<feature type="domain" description="PAS" evidence="2">
    <location>
        <begin position="683"/>
        <end position="755"/>
    </location>
</feature>
<evidence type="ECO:0000313" key="5">
    <source>
        <dbReference type="EMBL" id="MBE9189154.1"/>
    </source>
</evidence>
<dbReference type="InterPro" id="IPR013767">
    <property type="entry name" value="PAS_fold"/>
</dbReference>
<dbReference type="SMART" id="SM00086">
    <property type="entry name" value="PAC"/>
    <property type="match status" value="3"/>
</dbReference>
<dbReference type="InterPro" id="IPR001610">
    <property type="entry name" value="PAC"/>
</dbReference>
<feature type="transmembrane region" description="Helical" evidence="1">
    <location>
        <begin position="376"/>
        <end position="398"/>
    </location>
</feature>
<reference evidence="5 6" key="1">
    <citation type="submission" date="2020-10" db="EMBL/GenBank/DDBJ databases">
        <authorList>
            <person name="Castelo-Branco R."/>
            <person name="Eusebio N."/>
            <person name="Adriana R."/>
            <person name="Vieira A."/>
            <person name="Brugerolle De Fraissinette N."/>
            <person name="Rezende De Castro R."/>
            <person name="Schneider M.P."/>
            <person name="Vasconcelos V."/>
            <person name="Leao P.N."/>
        </authorList>
    </citation>
    <scope>NUCLEOTIDE SEQUENCE [LARGE SCALE GENOMIC DNA]</scope>
    <source>
        <strain evidence="5 6">LEGE 06123</strain>
    </source>
</reference>
<organism evidence="5 6">
    <name type="scientific">Gloeocapsopsis crepidinum LEGE 06123</name>
    <dbReference type="NCBI Taxonomy" id="588587"/>
    <lineage>
        <taxon>Bacteria</taxon>
        <taxon>Bacillati</taxon>
        <taxon>Cyanobacteriota</taxon>
        <taxon>Cyanophyceae</taxon>
        <taxon>Oscillatoriophycideae</taxon>
        <taxon>Chroococcales</taxon>
        <taxon>Chroococcaceae</taxon>
        <taxon>Gloeocapsopsis</taxon>
    </lineage>
</organism>
<keyword evidence="1" id="KW-0472">Membrane</keyword>
<dbReference type="SMART" id="SM00091">
    <property type="entry name" value="PAS"/>
    <property type="match status" value="3"/>
</dbReference>
<keyword evidence="1" id="KW-0812">Transmembrane</keyword>
<proteinExistence type="predicted"/>
<protein>
    <submittedName>
        <fullName evidence="5">Diguanylate cyclase</fullName>
    </submittedName>
</protein>
<feature type="domain" description="PAC" evidence="3">
    <location>
        <begin position="758"/>
        <end position="809"/>
    </location>
</feature>
<dbReference type="SUPFAM" id="SSF55781">
    <property type="entry name" value="GAF domain-like"/>
    <property type="match status" value="2"/>
</dbReference>
<feature type="domain" description="PAC" evidence="3">
    <location>
        <begin position="489"/>
        <end position="541"/>
    </location>
</feature>
<evidence type="ECO:0000259" key="2">
    <source>
        <dbReference type="PROSITE" id="PS50112"/>
    </source>
</evidence>
<evidence type="ECO:0000259" key="3">
    <source>
        <dbReference type="PROSITE" id="PS50113"/>
    </source>
</evidence>
<gene>
    <name evidence="5" type="ORF">IQ230_01985</name>
</gene>
<dbReference type="PROSITE" id="PS50113">
    <property type="entry name" value="PAC"/>
    <property type="match status" value="3"/>
</dbReference>
<sequence length="1148" mass="129181">MNTTMSQGQEANAKSSSVDIINTPLPNEVARLQALNQYHILDTTPEAAFDEITSLAAYICQTPIAYISLVDAQRQWFKSKVGIATTETPLQIDFCTHTIQQSEALVVSDTLADKRFATNPLVTSEPYIRFYTGIPLITVEGYCLGTLCVMDYVPRELTFAQVEALQKLASQAMQLIELRRNLGNLASATTRPQQTKSKYFLKNVAAGFGIASLILMIVGFFSYRNLNRLISTHTQATNSHEVLEKLENVISQIKDVETGQRGYVITGKENYLEPYNIATSSIGQKLEELRYFIGSDPKYQQQLDKLESLIQQRIAVSQYVINTRKKFGFETAKQLVLAGRGNYLMEQIRKTVREIEQKEDAIFQERSLQAQENARFAVSTFTAGILLNLGLFSAVYYLTYREIKQRKRTEVVLEQERDFTSAVLNTSSALVFVTDTQGRIVRFNQACETLTGYSFSEVRSKNFWDLLIPTEDIVQVKMLFHQLQTSLSHQCENYWLTKNGDRRLIAWSNTTLLDADGDVEYIISTGIDITEEKQVKEALQQTNTLQTAILNSTSYMVISTDIDGTICTFNHAAQKLLGYSAEEVVGKTTPVIFHDLQEVVQRAQVLSSQGIDITPGFDVFVAQARRGEIDEQEWTYIRKDGSRFPVLLSITALGNVDGNITGFLGIGSDISDRKQTLEALRTSQASLNLTLEAAQMGTWNWDMLTHEVTFSERLSFIFGFPPGTHQATFQDFINIIHPEDRAIVEQDIARAVEGGVNYNVEFRIFWSDGSLRWVGSQGQVYYDNGQAIRLVGVSMDITKRKHTEQALQQANVKLTDWVSELEERNREITFLGEMSEILQACHTVEEAYKVLPSLIQPLFPQISGGIFLINASRNMVEAVATWGRSISQTLFKSDDCWALRRGRVHCMDTHTGLVCQHLEHAASSTAYLCVPMMAQGEALGLLHLSSPELALTQGKKQLATTVAEHISWALANLKLREKLQNHSIRDALTNLFNRRYMEESLERELFRCDRKQQSLGVIMIDVDHFKRFNDTFGHEAGDAVLREIGLFLQSNIRKSDIACRYGGEELTLILPESTLETVQQRAEQIREGVKHLRIQHRQQILGTVTLSLGIACFPQHGSTSTTLIQAADAALYCAKTSGRDRVLTAEIL</sequence>
<dbReference type="EMBL" id="JADEWN010000003">
    <property type="protein sequence ID" value="MBE9189154.1"/>
    <property type="molecule type" value="Genomic_DNA"/>
</dbReference>
<feature type="domain" description="PAS" evidence="2">
    <location>
        <begin position="542"/>
        <end position="588"/>
    </location>
</feature>
<evidence type="ECO:0000313" key="6">
    <source>
        <dbReference type="Proteomes" id="UP000651156"/>
    </source>
</evidence>
<dbReference type="InterPro" id="IPR035965">
    <property type="entry name" value="PAS-like_dom_sf"/>
</dbReference>
<dbReference type="SUPFAM" id="SSF55073">
    <property type="entry name" value="Nucleotide cyclase"/>
    <property type="match status" value="1"/>
</dbReference>
<dbReference type="InterPro" id="IPR013655">
    <property type="entry name" value="PAS_fold_3"/>
</dbReference>
<dbReference type="InterPro" id="IPR029016">
    <property type="entry name" value="GAF-like_dom_sf"/>
</dbReference>
<feature type="domain" description="PAC" evidence="3">
    <location>
        <begin position="630"/>
        <end position="682"/>
    </location>
</feature>
<feature type="domain" description="PAS" evidence="2">
    <location>
        <begin position="416"/>
        <end position="490"/>
    </location>
</feature>
<dbReference type="CDD" id="cd19410">
    <property type="entry name" value="HK9-like_sensor"/>
    <property type="match status" value="1"/>
</dbReference>
<dbReference type="Pfam" id="PF05227">
    <property type="entry name" value="CHASE3"/>
    <property type="match status" value="1"/>
</dbReference>
<dbReference type="Gene3D" id="2.10.70.100">
    <property type="match status" value="1"/>
</dbReference>
<evidence type="ECO:0000259" key="4">
    <source>
        <dbReference type="PROSITE" id="PS50887"/>
    </source>
</evidence>
<dbReference type="InterPro" id="IPR003018">
    <property type="entry name" value="GAF"/>
</dbReference>
<dbReference type="SMART" id="SM00267">
    <property type="entry name" value="GGDEF"/>
    <property type="match status" value="1"/>
</dbReference>
<dbReference type="Gene3D" id="3.30.450.40">
    <property type="match status" value="2"/>
</dbReference>
<dbReference type="PANTHER" id="PTHR44757">
    <property type="entry name" value="DIGUANYLATE CYCLASE DGCP"/>
    <property type="match status" value="1"/>
</dbReference>
<dbReference type="SUPFAM" id="SSF55785">
    <property type="entry name" value="PYP-like sensor domain (PAS domain)"/>
    <property type="match status" value="3"/>
</dbReference>
<dbReference type="InterPro" id="IPR000014">
    <property type="entry name" value="PAS"/>
</dbReference>